<evidence type="ECO:0000256" key="1">
    <source>
        <dbReference type="SAM" id="MobiDB-lite"/>
    </source>
</evidence>
<feature type="chain" id="PRO_5045353728" description="Secreted protein" evidence="2">
    <location>
        <begin position="20"/>
        <end position="127"/>
    </location>
</feature>
<feature type="region of interest" description="Disordered" evidence="1">
    <location>
        <begin position="24"/>
        <end position="113"/>
    </location>
</feature>
<evidence type="ECO:0000313" key="3">
    <source>
        <dbReference type="EMBL" id="CAJ0925915.1"/>
    </source>
</evidence>
<sequence>MQCVIIIYLQIALYFKVQATNDPWSSWNPPKPSATSSSSDPWGTSQQNTASNNWDSAFGHPQAYQGPGAVDDDEWDDDWDEPKSFPPGYLGYKDSEGSEAGVAQRGSGKQSSMKIPLNKYMTFFKRH</sequence>
<protein>
    <recommendedName>
        <fullName evidence="5">Secreted protein</fullName>
    </recommendedName>
</protein>
<feature type="compositionally biased region" description="Polar residues" evidence="1">
    <location>
        <begin position="24"/>
        <end position="55"/>
    </location>
</feature>
<organism evidence="3 4">
    <name type="scientific">Ranitomeya imitator</name>
    <name type="common">mimic poison frog</name>
    <dbReference type="NCBI Taxonomy" id="111125"/>
    <lineage>
        <taxon>Eukaryota</taxon>
        <taxon>Metazoa</taxon>
        <taxon>Chordata</taxon>
        <taxon>Craniata</taxon>
        <taxon>Vertebrata</taxon>
        <taxon>Euteleostomi</taxon>
        <taxon>Amphibia</taxon>
        <taxon>Batrachia</taxon>
        <taxon>Anura</taxon>
        <taxon>Neobatrachia</taxon>
        <taxon>Hyloidea</taxon>
        <taxon>Dendrobatidae</taxon>
        <taxon>Dendrobatinae</taxon>
        <taxon>Ranitomeya</taxon>
    </lineage>
</organism>
<feature type="non-terminal residue" evidence="3">
    <location>
        <position position="127"/>
    </location>
</feature>
<dbReference type="Proteomes" id="UP001176940">
    <property type="component" value="Unassembled WGS sequence"/>
</dbReference>
<evidence type="ECO:0000256" key="2">
    <source>
        <dbReference type="SAM" id="SignalP"/>
    </source>
</evidence>
<gene>
    <name evidence="3" type="ORF">RIMI_LOCUS2628534</name>
</gene>
<comment type="caution">
    <text evidence="3">The sequence shown here is derived from an EMBL/GenBank/DDBJ whole genome shotgun (WGS) entry which is preliminary data.</text>
</comment>
<keyword evidence="2" id="KW-0732">Signal</keyword>
<name>A0ABN9KVN2_9NEOB</name>
<evidence type="ECO:0000313" key="4">
    <source>
        <dbReference type="Proteomes" id="UP001176940"/>
    </source>
</evidence>
<accession>A0ABN9KVN2</accession>
<proteinExistence type="predicted"/>
<dbReference type="EMBL" id="CAUEEQ010003725">
    <property type="protein sequence ID" value="CAJ0925915.1"/>
    <property type="molecule type" value="Genomic_DNA"/>
</dbReference>
<feature type="compositionally biased region" description="Acidic residues" evidence="1">
    <location>
        <begin position="70"/>
        <end position="80"/>
    </location>
</feature>
<keyword evidence="4" id="KW-1185">Reference proteome</keyword>
<evidence type="ECO:0008006" key="5">
    <source>
        <dbReference type="Google" id="ProtNLM"/>
    </source>
</evidence>
<feature type="signal peptide" evidence="2">
    <location>
        <begin position="1"/>
        <end position="19"/>
    </location>
</feature>
<reference evidence="3" key="1">
    <citation type="submission" date="2023-07" db="EMBL/GenBank/DDBJ databases">
        <authorList>
            <person name="Stuckert A."/>
        </authorList>
    </citation>
    <scope>NUCLEOTIDE SEQUENCE</scope>
</reference>